<organism evidence="1 2">
    <name type="scientific">Levilactobacillus parabrevis ATCC 53295</name>
    <dbReference type="NCBI Taxonomy" id="1267003"/>
    <lineage>
        <taxon>Bacteria</taxon>
        <taxon>Bacillati</taxon>
        <taxon>Bacillota</taxon>
        <taxon>Bacilli</taxon>
        <taxon>Lactobacillales</taxon>
        <taxon>Lactobacillaceae</taxon>
        <taxon>Levilactobacillus</taxon>
    </lineage>
</organism>
<proteinExistence type="predicted"/>
<dbReference type="PATRIC" id="fig|1267003.4.peg.85"/>
<protein>
    <submittedName>
        <fullName evidence="1">Uncharacterized protein</fullName>
    </submittedName>
</protein>
<dbReference type="EMBL" id="AZCZ01000001">
    <property type="protein sequence ID" value="KRK39735.1"/>
    <property type="molecule type" value="Genomic_DNA"/>
</dbReference>
<sequence length="74" mass="8090">MLNRVKKSATSAAVSAIFALFAFPLGPVGGLAWGTINFASKQLVTAAIHANVNKFKAGRIFKVRSWKYKGWSYQ</sequence>
<dbReference type="Proteomes" id="UP000051176">
    <property type="component" value="Unassembled WGS sequence"/>
</dbReference>
<name>A0A0R1H9R2_9LACO</name>
<dbReference type="AlphaFoldDB" id="A0A0R1H9R2"/>
<reference evidence="1 2" key="1">
    <citation type="journal article" date="2015" name="Genome Announc.">
        <title>Expanding the biotechnology potential of lactobacilli through comparative genomics of 213 strains and associated genera.</title>
        <authorList>
            <person name="Sun Z."/>
            <person name="Harris H.M."/>
            <person name="McCann A."/>
            <person name="Guo C."/>
            <person name="Argimon S."/>
            <person name="Zhang W."/>
            <person name="Yang X."/>
            <person name="Jeffery I.B."/>
            <person name="Cooney J.C."/>
            <person name="Kagawa T.F."/>
            <person name="Liu W."/>
            <person name="Song Y."/>
            <person name="Salvetti E."/>
            <person name="Wrobel A."/>
            <person name="Rasinkangas P."/>
            <person name="Parkhill J."/>
            <person name="Rea M.C."/>
            <person name="O'Sullivan O."/>
            <person name="Ritari J."/>
            <person name="Douillard F.P."/>
            <person name="Paul Ross R."/>
            <person name="Yang R."/>
            <person name="Briner A.E."/>
            <person name="Felis G.E."/>
            <person name="de Vos W.M."/>
            <person name="Barrangou R."/>
            <person name="Klaenhammer T.R."/>
            <person name="Caufield P.W."/>
            <person name="Cui Y."/>
            <person name="Zhang H."/>
            <person name="O'Toole P.W."/>
        </authorList>
    </citation>
    <scope>NUCLEOTIDE SEQUENCE [LARGE SCALE GENOMIC DNA]</scope>
    <source>
        <strain evidence="1 2">ATCC 53295</strain>
    </source>
</reference>
<keyword evidence="2" id="KW-1185">Reference proteome</keyword>
<comment type="caution">
    <text evidence="1">The sequence shown here is derived from an EMBL/GenBank/DDBJ whole genome shotgun (WGS) entry which is preliminary data.</text>
</comment>
<evidence type="ECO:0000313" key="1">
    <source>
        <dbReference type="EMBL" id="KRK39735.1"/>
    </source>
</evidence>
<evidence type="ECO:0000313" key="2">
    <source>
        <dbReference type="Proteomes" id="UP000051176"/>
    </source>
</evidence>
<gene>
    <name evidence="1" type="ORF">FD07_GL000085</name>
</gene>
<accession>A0A0R1H9R2</accession>